<protein>
    <submittedName>
        <fullName evidence="1">Uncharacterized protein</fullName>
    </submittedName>
</protein>
<dbReference type="EMBL" id="LXQA010453521">
    <property type="protein sequence ID" value="MCI52832.1"/>
    <property type="molecule type" value="Genomic_DNA"/>
</dbReference>
<sequence length="66" mass="7116">IENRTGFGEASGTARLGGDLGLEGFGGMSFDEAVAAEGSVVKLWMFHGLGYRDRAFGMKEEEQRCL</sequence>
<dbReference type="Proteomes" id="UP000265520">
    <property type="component" value="Unassembled WGS sequence"/>
</dbReference>
<feature type="non-terminal residue" evidence="1">
    <location>
        <position position="66"/>
    </location>
</feature>
<proteinExistence type="predicted"/>
<evidence type="ECO:0000313" key="1">
    <source>
        <dbReference type="EMBL" id="MCI52832.1"/>
    </source>
</evidence>
<feature type="non-terminal residue" evidence="1">
    <location>
        <position position="1"/>
    </location>
</feature>
<comment type="caution">
    <text evidence="1">The sequence shown here is derived from an EMBL/GenBank/DDBJ whole genome shotgun (WGS) entry which is preliminary data.</text>
</comment>
<reference evidence="1 2" key="1">
    <citation type="journal article" date="2018" name="Front. Plant Sci.">
        <title>Red Clover (Trifolium pratense) and Zigzag Clover (T. medium) - A Picture of Genomic Similarities and Differences.</title>
        <authorList>
            <person name="Dluhosova J."/>
            <person name="Istvanek J."/>
            <person name="Nedelnik J."/>
            <person name="Repkova J."/>
        </authorList>
    </citation>
    <scope>NUCLEOTIDE SEQUENCE [LARGE SCALE GENOMIC DNA]</scope>
    <source>
        <strain evidence="2">cv. 10/8</strain>
        <tissue evidence="1">Leaf</tissue>
    </source>
</reference>
<organism evidence="1 2">
    <name type="scientific">Trifolium medium</name>
    <dbReference type="NCBI Taxonomy" id="97028"/>
    <lineage>
        <taxon>Eukaryota</taxon>
        <taxon>Viridiplantae</taxon>
        <taxon>Streptophyta</taxon>
        <taxon>Embryophyta</taxon>
        <taxon>Tracheophyta</taxon>
        <taxon>Spermatophyta</taxon>
        <taxon>Magnoliopsida</taxon>
        <taxon>eudicotyledons</taxon>
        <taxon>Gunneridae</taxon>
        <taxon>Pentapetalae</taxon>
        <taxon>rosids</taxon>
        <taxon>fabids</taxon>
        <taxon>Fabales</taxon>
        <taxon>Fabaceae</taxon>
        <taxon>Papilionoideae</taxon>
        <taxon>50 kb inversion clade</taxon>
        <taxon>NPAAA clade</taxon>
        <taxon>Hologalegina</taxon>
        <taxon>IRL clade</taxon>
        <taxon>Trifolieae</taxon>
        <taxon>Trifolium</taxon>
    </lineage>
</organism>
<accession>A0A392SWK6</accession>
<dbReference type="AlphaFoldDB" id="A0A392SWK6"/>
<name>A0A392SWK6_9FABA</name>
<keyword evidence="2" id="KW-1185">Reference proteome</keyword>
<evidence type="ECO:0000313" key="2">
    <source>
        <dbReference type="Proteomes" id="UP000265520"/>
    </source>
</evidence>